<keyword evidence="3" id="KW-1185">Reference proteome</keyword>
<name>E3BQM1_9VIBR</name>
<dbReference type="AlphaFoldDB" id="E3BQM1"/>
<evidence type="ECO:0000313" key="3">
    <source>
        <dbReference type="Proteomes" id="UP000002943"/>
    </source>
</evidence>
<organism evidence="2 3">
    <name type="scientific">Vibrio caribbeanicus ATCC BAA-2122</name>
    <dbReference type="NCBI Taxonomy" id="796620"/>
    <lineage>
        <taxon>Bacteria</taxon>
        <taxon>Pseudomonadati</taxon>
        <taxon>Pseudomonadota</taxon>
        <taxon>Gammaproteobacteria</taxon>
        <taxon>Vibrionales</taxon>
        <taxon>Vibrionaceae</taxon>
        <taxon>Vibrio</taxon>
    </lineage>
</organism>
<sequence length="171" mass="19143">MQSFLKLFVLLFLVSGCAVVPTTRDYYRPIVGEGQVEVASIVCGYQRTKYDGIEQTLDSRSVRVFPKVAENGNVEVSVEIAGPDSRAVPIAIQLYDDKGQILGKSEQPHLKVQFQYDGGLYRSYYVASFPIATSDQLTDIEILIKDKDNKVLVFKFERTVLADVFFASINC</sequence>
<gene>
    <name evidence="2" type="ORF">VIBC2010_03210</name>
</gene>
<dbReference type="eggNOG" id="ENOG5031NV8">
    <property type="taxonomic scope" value="Bacteria"/>
</dbReference>
<evidence type="ECO:0000256" key="1">
    <source>
        <dbReference type="SAM" id="SignalP"/>
    </source>
</evidence>
<protein>
    <recommendedName>
        <fullName evidence="4">Lipoprotein</fullName>
    </recommendedName>
</protein>
<dbReference type="OrthoDB" id="5872230at2"/>
<dbReference type="PROSITE" id="PS51257">
    <property type="entry name" value="PROKAR_LIPOPROTEIN"/>
    <property type="match status" value="1"/>
</dbReference>
<reference evidence="2 3" key="1">
    <citation type="journal article" date="2012" name="Int. J. Syst. Evol. Microbiol.">
        <title>Vibrio caribbeanicus sp. nov., isolated from the marine sponge Scleritoderma cyanea.</title>
        <authorList>
            <person name="Hoffmann M."/>
            <person name="Monday S.R."/>
            <person name="Allard M.W."/>
            <person name="Strain E.A."/>
            <person name="Whittaker P."/>
            <person name="Naum M."/>
            <person name="McCarthy P.J."/>
            <person name="Lopez J.V."/>
            <person name="Fischer M."/>
            <person name="Brown E.W."/>
        </authorList>
    </citation>
    <scope>NUCLEOTIDE SEQUENCE [LARGE SCALE GENOMIC DNA]</scope>
    <source>
        <strain evidence="2 3">ATCC BAA-2122</strain>
    </source>
</reference>
<accession>E3BQM1</accession>
<evidence type="ECO:0008006" key="4">
    <source>
        <dbReference type="Google" id="ProtNLM"/>
    </source>
</evidence>
<feature type="chain" id="PRO_5003166648" description="Lipoprotein" evidence="1">
    <location>
        <begin position="21"/>
        <end position="171"/>
    </location>
</feature>
<evidence type="ECO:0000313" key="2">
    <source>
        <dbReference type="EMBL" id="EFP94645.1"/>
    </source>
</evidence>
<keyword evidence="1" id="KW-0732">Signal</keyword>
<dbReference type="RefSeq" id="WP_009603508.1">
    <property type="nucleotide sequence ID" value="NZ_AEIU01000123.1"/>
</dbReference>
<proteinExistence type="predicted"/>
<dbReference type="EMBL" id="AEIU01000123">
    <property type="protein sequence ID" value="EFP94645.1"/>
    <property type="molecule type" value="Genomic_DNA"/>
</dbReference>
<feature type="signal peptide" evidence="1">
    <location>
        <begin position="1"/>
        <end position="20"/>
    </location>
</feature>
<dbReference type="Proteomes" id="UP000002943">
    <property type="component" value="Unassembled WGS sequence"/>
</dbReference>
<comment type="caution">
    <text evidence="2">The sequence shown here is derived from an EMBL/GenBank/DDBJ whole genome shotgun (WGS) entry which is preliminary data.</text>
</comment>